<keyword evidence="4" id="KW-0413">Isomerase</keyword>
<evidence type="ECO:0000256" key="2">
    <source>
        <dbReference type="ARBA" id="ARBA00001896"/>
    </source>
</evidence>
<feature type="domain" description="Pseudouridine synthase RsuA/RluA-like" evidence="8">
    <location>
        <begin position="32"/>
        <end position="195"/>
    </location>
</feature>
<dbReference type="InterPro" id="IPR050188">
    <property type="entry name" value="RluA_PseudoU_synthase"/>
</dbReference>
<proteinExistence type="inferred from homology"/>
<dbReference type="AlphaFoldDB" id="A0A0N5A268"/>
<accession>A0A0N5A268</accession>
<sequence>MIQDMIDTCWRYNKEDLANYLAKRVIYEDDSLIAFDKPYFLAYSGKSKEKELHMDSCLQELKKIVSPGIDRLNLIKSLDKQYSGIILFGKNIDDQKRYKELLNDGLCTFTYKVLVRGIPLEKEATINFPLVKILRNNGDMVVKPLREDKNIKNRNNIFFASTHYRVIESNKSANMSYLHITINKEYPHQIRSHLSYGINTPLIGDYKYNPLNTKNISLPPKFNSEATNLLNIESKNGYKKIPMICHLGKLTFPGSKADKTPLSIKATMPVYMNYILRKLLLLKK</sequence>
<evidence type="ECO:0000313" key="10">
    <source>
        <dbReference type="WBParaSite" id="PTRK_0001571200.1"/>
    </source>
</evidence>
<dbReference type="PANTHER" id="PTHR21600:SF83">
    <property type="entry name" value="PSEUDOURIDYLATE SYNTHASE RPUSD4, MITOCHONDRIAL"/>
    <property type="match status" value="1"/>
</dbReference>
<comment type="similarity">
    <text evidence="3">Belongs to the pseudouridine synthase RluA family.</text>
</comment>
<reference evidence="10" key="1">
    <citation type="submission" date="2017-02" db="UniProtKB">
        <authorList>
            <consortium name="WormBaseParasite"/>
        </authorList>
    </citation>
    <scope>IDENTIFICATION</scope>
</reference>
<dbReference type="Pfam" id="PF00849">
    <property type="entry name" value="PseudoU_synth_2"/>
    <property type="match status" value="1"/>
</dbReference>
<protein>
    <recommendedName>
        <fullName evidence="6">Pseudouridylate synthase RPUSD4, mitochondrial</fullName>
    </recommendedName>
    <alternativeName>
        <fullName evidence="7">RNA pseudouridylate synthase domain-containing protein 4</fullName>
    </alternativeName>
</protein>
<dbReference type="STRING" id="131310.A0A0N5A268"/>
<dbReference type="GO" id="GO:0009982">
    <property type="term" value="F:pseudouridine synthase activity"/>
    <property type="evidence" value="ECO:0007669"/>
    <property type="project" value="InterPro"/>
</dbReference>
<dbReference type="WBParaSite" id="PTRK_0001571200.1">
    <property type="protein sequence ID" value="PTRK_0001571200.1"/>
    <property type="gene ID" value="PTRK_0001571200"/>
</dbReference>
<dbReference type="PANTHER" id="PTHR21600">
    <property type="entry name" value="MITOCHONDRIAL RNA PSEUDOURIDINE SYNTHASE"/>
    <property type="match status" value="1"/>
</dbReference>
<dbReference type="GO" id="GO:0001522">
    <property type="term" value="P:pseudouridine synthesis"/>
    <property type="evidence" value="ECO:0007669"/>
    <property type="project" value="InterPro"/>
</dbReference>
<evidence type="ECO:0000256" key="1">
    <source>
        <dbReference type="ARBA" id="ARBA00001166"/>
    </source>
</evidence>
<evidence type="ECO:0000256" key="3">
    <source>
        <dbReference type="ARBA" id="ARBA00010876"/>
    </source>
</evidence>
<dbReference type="InterPro" id="IPR006145">
    <property type="entry name" value="PsdUridine_synth_RsuA/RluA"/>
</dbReference>
<dbReference type="SUPFAM" id="SSF55120">
    <property type="entry name" value="Pseudouridine synthase"/>
    <property type="match status" value="1"/>
</dbReference>
<dbReference type="Proteomes" id="UP000038045">
    <property type="component" value="Unplaced"/>
</dbReference>
<dbReference type="Gene3D" id="3.30.2350.10">
    <property type="entry name" value="Pseudouridine synthase"/>
    <property type="match status" value="1"/>
</dbReference>
<evidence type="ECO:0000256" key="4">
    <source>
        <dbReference type="ARBA" id="ARBA00023235"/>
    </source>
</evidence>
<comment type="catalytic activity">
    <reaction evidence="2">
        <text>uridine in 5S rRNA = pseudouridine in 5S rRNA</text>
        <dbReference type="Rhea" id="RHEA:47036"/>
        <dbReference type="Rhea" id="RHEA-COMP:11730"/>
        <dbReference type="Rhea" id="RHEA-COMP:11731"/>
        <dbReference type="ChEBI" id="CHEBI:65314"/>
        <dbReference type="ChEBI" id="CHEBI:65315"/>
    </reaction>
</comment>
<evidence type="ECO:0000256" key="5">
    <source>
        <dbReference type="ARBA" id="ARBA00036943"/>
    </source>
</evidence>
<comment type="catalytic activity">
    <reaction evidence="5">
        <text>a uridine in tRNA = a pseudouridine in tRNA</text>
        <dbReference type="Rhea" id="RHEA:54572"/>
        <dbReference type="Rhea" id="RHEA-COMP:13339"/>
        <dbReference type="Rhea" id="RHEA-COMP:13934"/>
        <dbReference type="ChEBI" id="CHEBI:65314"/>
        <dbReference type="ChEBI" id="CHEBI:65315"/>
    </reaction>
</comment>
<evidence type="ECO:0000313" key="9">
    <source>
        <dbReference type="Proteomes" id="UP000038045"/>
    </source>
</evidence>
<name>A0A0N5A268_PARTI</name>
<dbReference type="GO" id="GO:0003723">
    <property type="term" value="F:RNA binding"/>
    <property type="evidence" value="ECO:0007669"/>
    <property type="project" value="InterPro"/>
</dbReference>
<dbReference type="InterPro" id="IPR020103">
    <property type="entry name" value="PsdUridine_synth_cat_dom_sf"/>
</dbReference>
<evidence type="ECO:0000259" key="8">
    <source>
        <dbReference type="Pfam" id="PF00849"/>
    </source>
</evidence>
<dbReference type="CDD" id="cd02869">
    <property type="entry name" value="PseudoU_synth_RluA_like"/>
    <property type="match status" value="1"/>
</dbReference>
<keyword evidence="9" id="KW-1185">Reference proteome</keyword>
<organism evidence="9 10">
    <name type="scientific">Parastrongyloides trichosuri</name>
    <name type="common">Possum-specific nematode worm</name>
    <dbReference type="NCBI Taxonomy" id="131310"/>
    <lineage>
        <taxon>Eukaryota</taxon>
        <taxon>Metazoa</taxon>
        <taxon>Ecdysozoa</taxon>
        <taxon>Nematoda</taxon>
        <taxon>Chromadorea</taxon>
        <taxon>Rhabditida</taxon>
        <taxon>Tylenchina</taxon>
        <taxon>Panagrolaimomorpha</taxon>
        <taxon>Strongyloidoidea</taxon>
        <taxon>Strongyloididae</taxon>
        <taxon>Parastrongyloides</taxon>
    </lineage>
</organism>
<comment type="catalytic activity">
    <reaction evidence="1">
        <text>a uridine in mRNA = a pseudouridine in mRNA</text>
        <dbReference type="Rhea" id="RHEA:56644"/>
        <dbReference type="Rhea" id="RHEA-COMP:14658"/>
        <dbReference type="Rhea" id="RHEA-COMP:14659"/>
        <dbReference type="ChEBI" id="CHEBI:65314"/>
        <dbReference type="ChEBI" id="CHEBI:65315"/>
    </reaction>
</comment>
<evidence type="ECO:0000256" key="6">
    <source>
        <dbReference type="ARBA" id="ARBA00039953"/>
    </source>
</evidence>
<evidence type="ECO:0000256" key="7">
    <source>
        <dbReference type="ARBA" id="ARBA00041563"/>
    </source>
</evidence>